<dbReference type="SMART" id="SM00450">
    <property type="entry name" value="RHOD"/>
    <property type="match status" value="1"/>
</dbReference>
<gene>
    <name evidence="3" type="ORF">GWK10_16130</name>
</gene>
<organism evidence="3 4">
    <name type="scientific">Spongiivirga citrea</name>
    <dbReference type="NCBI Taxonomy" id="1481457"/>
    <lineage>
        <taxon>Bacteria</taxon>
        <taxon>Pseudomonadati</taxon>
        <taxon>Bacteroidota</taxon>
        <taxon>Flavobacteriia</taxon>
        <taxon>Flavobacteriales</taxon>
        <taxon>Flavobacteriaceae</taxon>
        <taxon>Spongiivirga</taxon>
    </lineage>
</organism>
<dbReference type="RefSeq" id="WP_164033434.1">
    <property type="nucleotide sequence ID" value="NZ_JAABOQ010000007.1"/>
</dbReference>
<evidence type="ECO:0000259" key="2">
    <source>
        <dbReference type="PROSITE" id="PS50206"/>
    </source>
</evidence>
<keyword evidence="4" id="KW-1185">Reference proteome</keyword>
<keyword evidence="1" id="KW-0732">Signal</keyword>
<dbReference type="CDD" id="cd00158">
    <property type="entry name" value="RHOD"/>
    <property type="match status" value="1"/>
</dbReference>
<dbReference type="PROSITE" id="PS50206">
    <property type="entry name" value="RHODANESE_3"/>
    <property type="match status" value="1"/>
</dbReference>
<accession>A0A6M0CLE4</accession>
<feature type="domain" description="Rhodanese" evidence="2">
    <location>
        <begin position="39"/>
        <end position="126"/>
    </location>
</feature>
<dbReference type="AlphaFoldDB" id="A0A6M0CLE4"/>
<comment type="caution">
    <text evidence="3">The sequence shown here is derived from an EMBL/GenBank/DDBJ whole genome shotgun (WGS) entry which is preliminary data.</text>
</comment>
<dbReference type="InterPro" id="IPR001763">
    <property type="entry name" value="Rhodanese-like_dom"/>
</dbReference>
<dbReference type="PANTHER" id="PTHR43031:SF1">
    <property type="entry name" value="PYRIDINE NUCLEOTIDE-DISULPHIDE OXIDOREDUCTASE"/>
    <property type="match status" value="1"/>
</dbReference>
<dbReference type="InterPro" id="IPR036873">
    <property type="entry name" value="Rhodanese-like_dom_sf"/>
</dbReference>
<dbReference type="Gene3D" id="3.40.250.10">
    <property type="entry name" value="Rhodanese-like domain"/>
    <property type="match status" value="1"/>
</dbReference>
<reference evidence="3 4" key="1">
    <citation type="submission" date="2020-01" db="EMBL/GenBank/DDBJ databases">
        <title>Spongiivirga citrea KCTC 32990T.</title>
        <authorList>
            <person name="Wang G."/>
        </authorList>
    </citation>
    <scope>NUCLEOTIDE SEQUENCE [LARGE SCALE GENOMIC DNA]</scope>
    <source>
        <strain evidence="3 4">KCTC 32990</strain>
    </source>
</reference>
<dbReference type="Proteomes" id="UP000474296">
    <property type="component" value="Unassembled WGS sequence"/>
</dbReference>
<feature type="signal peptide" evidence="1">
    <location>
        <begin position="1"/>
        <end position="18"/>
    </location>
</feature>
<dbReference type="EMBL" id="JAABOQ010000007">
    <property type="protein sequence ID" value="NER18748.1"/>
    <property type="molecule type" value="Genomic_DNA"/>
</dbReference>
<evidence type="ECO:0000313" key="3">
    <source>
        <dbReference type="EMBL" id="NER18748.1"/>
    </source>
</evidence>
<dbReference type="SUPFAM" id="SSF52821">
    <property type="entry name" value="Rhodanese/Cell cycle control phosphatase"/>
    <property type="match status" value="1"/>
</dbReference>
<name>A0A6M0CLE4_9FLAO</name>
<sequence length="128" mass="14648">MKKLFILFITVVSLSLLSCWQESGITLINDISVFEEVIQQEGIQLVDVRRTEEFKKGRIGNAQHIDFLQEASFLTKIEELDKNKPVYLYCHSGNRSNKAAHLLIEKGFKHVFDFSPGYKGWSAAKAKK</sequence>
<dbReference type="PROSITE" id="PS51257">
    <property type="entry name" value="PROKAR_LIPOPROTEIN"/>
    <property type="match status" value="1"/>
</dbReference>
<evidence type="ECO:0000313" key="4">
    <source>
        <dbReference type="Proteomes" id="UP000474296"/>
    </source>
</evidence>
<evidence type="ECO:0000256" key="1">
    <source>
        <dbReference type="SAM" id="SignalP"/>
    </source>
</evidence>
<dbReference type="PANTHER" id="PTHR43031">
    <property type="entry name" value="FAD-DEPENDENT OXIDOREDUCTASE"/>
    <property type="match status" value="1"/>
</dbReference>
<protein>
    <submittedName>
        <fullName evidence="3">Rhodanese-like domain-containing protein</fullName>
    </submittedName>
</protein>
<proteinExistence type="predicted"/>
<dbReference type="Pfam" id="PF00581">
    <property type="entry name" value="Rhodanese"/>
    <property type="match status" value="1"/>
</dbReference>
<feature type="chain" id="PRO_5026758988" evidence="1">
    <location>
        <begin position="19"/>
        <end position="128"/>
    </location>
</feature>
<dbReference type="InterPro" id="IPR050229">
    <property type="entry name" value="GlpE_sulfurtransferase"/>
</dbReference>